<comment type="caution">
    <text evidence="2">The sequence shown here is derived from an EMBL/GenBank/DDBJ whole genome shotgun (WGS) entry which is preliminary data.</text>
</comment>
<evidence type="ECO:0000313" key="3">
    <source>
        <dbReference type="Proteomes" id="UP000781932"/>
    </source>
</evidence>
<dbReference type="Gene3D" id="3.90.550.10">
    <property type="entry name" value="Spore Coat Polysaccharide Biosynthesis Protein SpsA, Chain A"/>
    <property type="match status" value="1"/>
</dbReference>
<dbReference type="GO" id="GO:0016740">
    <property type="term" value="F:transferase activity"/>
    <property type="evidence" value="ECO:0007669"/>
    <property type="project" value="UniProtKB-KW"/>
</dbReference>
<accession>A0A9P6I1M0</accession>
<protein>
    <submittedName>
        <fullName evidence="2">Alphan-acetylglucosamine transferase</fullName>
    </submittedName>
</protein>
<dbReference type="InterPro" id="IPR050587">
    <property type="entry name" value="GNT1/Glycosyltrans_8"/>
</dbReference>
<reference evidence="2" key="2">
    <citation type="submission" date="2020-11" db="EMBL/GenBank/DDBJ databases">
        <title>Whole genome sequencing of Colletotrichum sp.</title>
        <authorList>
            <person name="Li H."/>
        </authorList>
    </citation>
    <scope>NUCLEOTIDE SEQUENCE</scope>
    <source>
        <strain evidence="2">CkLH20</strain>
    </source>
</reference>
<dbReference type="RefSeq" id="XP_038743593.1">
    <property type="nucleotide sequence ID" value="XM_038891219.1"/>
</dbReference>
<proteinExistence type="predicted"/>
<gene>
    <name evidence="2" type="ORF">CkaCkLH20_08504</name>
</gene>
<evidence type="ECO:0000256" key="1">
    <source>
        <dbReference type="SAM" id="MobiDB-lite"/>
    </source>
</evidence>
<dbReference type="AlphaFoldDB" id="A0A9P6I1M0"/>
<name>A0A9P6I1M0_9PEZI</name>
<dbReference type="Proteomes" id="UP000781932">
    <property type="component" value="Unassembled WGS sequence"/>
</dbReference>
<keyword evidence="3" id="KW-1185">Reference proteome</keyword>
<dbReference type="GeneID" id="62164293"/>
<reference evidence="2" key="1">
    <citation type="submission" date="2020-03" db="EMBL/GenBank/DDBJ databases">
        <authorList>
            <person name="He L."/>
        </authorList>
    </citation>
    <scope>NUCLEOTIDE SEQUENCE</scope>
    <source>
        <strain evidence="2">CkLH20</strain>
    </source>
</reference>
<organism evidence="2 3">
    <name type="scientific">Colletotrichum karsti</name>
    <dbReference type="NCBI Taxonomy" id="1095194"/>
    <lineage>
        <taxon>Eukaryota</taxon>
        <taxon>Fungi</taxon>
        <taxon>Dikarya</taxon>
        <taxon>Ascomycota</taxon>
        <taxon>Pezizomycotina</taxon>
        <taxon>Sordariomycetes</taxon>
        <taxon>Hypocreomycetidae</taxon>
        <taxon>Glomerellales</taxon>
        <taxon>Glomerellaceae</taxon>
        <taxon>Colletotrichum</taxon>
        <taxon>Colletotrichum boninense species complex</taxon>
    </lineage>
</organism>
<feature type="region of interest" description="Disordered" evidence="1">
    <location>
        <begin position="262"/>
        <end position="289"/>
    </location>
</feature>
<dbReference type="SUPFAM" id="SSF53448">
    <property type="entry name" value="Nucleotide-diphospho-sugar transferases"/>
    <property type="match status" value="1"/>
</dbReference>
<sequence length="289" mass="33911">MFFERLQHVQSNADRVMMYPSSMLFDPEAQEGISDDAKLLILARDKYNIKLTPITIQHRQGSDPTWADSFTKLLAFNQTDYERVLMLDSDSTLLQNVDELFLLPPSPVALPRAYWLFPDESTLSSQIMLIQPSEAEFSRVKSKIGSAGENDYDMELVNQMYKDSAMILPHRPYDLLTGAFCDDSDRHRWYLGNDYEVWDPVVVYNEAKMVHFSDWPMPKPWLDAPDNIVREREPKCVMKEEVEDCSARDIWHGIYRDFKERRKRVCDTSPQERPEANAGHQDRRRRRRP</sequence>
<dbReference type="PANTHER" id="PTHR11183">
    <property type="entry name" value="GLYCOGENIN SUBFAMILY MEMBER"/>
    <property type="match status" value="1"/>
</dbReference>
<evidence type="ECO:0000313" key="2">
    <source>
        <dbReference type="EMBL" id="KAF9874132.1"/>
    </source>
</evidence>
<dbReference type="InterPro" id="IPR029044">
    <property type="entry name" value="Nucleotide-diphossugar_trans"/>
</dbReference>
<dbReference type="EMBL" id="JAATWM020000028">
    <property type="protein sequence ID" value="KAF9874132.1"/>
    <property type="molecule type" value="Genomic_DNA"/>
</dbReference>
<keyword evidence="2" id="KW-0808">Transferase</keyword>
<dbReference type="OrthoDB" id="2014201at2759"/>